<evidence type="ECO:0000259" key="8">
    <source>
        <dbReference type="Pfam" id="PF01757"/>
    </source>
</evidence>
<feature type="transmembrane region" description="Helical" evidence="7">
    <location>
        <begin position="44"/>
        <end position="66"/>
    </location>
</feature>
<keyword evidence="4 7" id="KW-0812">Transmembrane</keyword>
<keyword evidence="3" id="KW-1003">Cell membrane</keyword>
<name>A0ABP8R6D1_9SPHI</name>
<dbReference type="Pfam" id="PF01757">
    <property type="entry name" value="Acyl_transf_3"/>
    <property type="match status" value="1"/>
</dbReference>
<organism evidence="9 10">
    <name type="scientific">Sphingobacterium thermophilum</name>
    <dbReference type="NCBI Taxonomy" id="768534"/>
    <lineage>
        <taxon>Bacteria</taxon>
        <taxon>Pseudomonadati</taxon>
        <taxon>Bacteroidota</taxon>
        <taxon>Sphingobacteriia</taxon>
        <taxon>Sphingobacteriales</taxon>
        <taxon>Sphingobacteriaceae</taxon>
        <taxon>Sphingobacterium</taxon>
    </lineage>
</organism>
<feature type="transmembrane region" description="Helical" evidence="7">
    <location>
        <begin position="304"/>
        <end position="326"/>
    </location>
</feature>
<proteinExistence type="inferred from homology"/>
<dbReference type="PANTHER" id="PTHR40074:SF2">
    <property type="entry name" value="O-ACETYLTRANSFERASE WECH"/>
    <property type="match status" value="1"/>
</dbReference>
<feature type="domain" description="Acyltransferase 3" evidence="8">
    <location>
        <begin position="6"/>
        <end position="322"/>
    </location>
</feature>
<dbReference type="EMBL" id="BAABGR010000035">
    <property type="protein sequence ID" value="GAA4518888.1"/>
    <property type="molecule type" value="Genomic_DNA"/>
</dbReference>
<feature type="transmembrane region" description="Helical" evidence="7">
    <location>
        <begin position="12"/>
        <end position="32"/>
    </location>
</feature>
<feature type="transmembrane region" description="Helical" evidence="7">
    <location>
        <begin position="156"/>
        <end position="177"/>
    </location>
</feature>
<feature type="transmembrane region" description="Helical" evidence="7">
    <location>
        <begin position="183"/>
        <end position="201"/>
    </location>
</feature>
<feature type="transmembrane region" description="Helical" evidence="7">
    <location>
        <begin position="126"/>
        <end position="144"/>
    </location>
</feature>
<gene>
    <name evidence="9" type="ORF">GCM10023173_21060</name>
</gene>
<dbReference type="PANTHER" id="PTHR40074">
    <property type="entry name" value="O-ACETYLTRANSFERASE WECH"/>
    <property type="match status" value="1"/>
</dbReference>
<feature type="transmembrane region" description="Helical" evidence="7">
    <location>
        <begin position="82"/>
        <end position="99"/>
    </location>
</feature>
<evidence type="ECO:0000256" key="7">
    <source>
        <dbReference type="SAM" id="Phobius"/>
    </source>
</evidence>
<evidence type="ECO:0000256" key="2">
    <source>
        <dbReference type="ARBA" id="ARBA00007400"/>
    </source>
</evidence>
<keyword evidence="9" id="KW-0808">Transferase</keyword>
<dbReference type="Proteomes" id="UP001500394">
    <property type="component" value="Unassembled WGS sequence"/>
</dbReference>
<evidence type="ECO:0000256" key="5">
    <source>
        <dbReference type="ARBA" id="ARBA00022989"/>
    </source>
</evidence>
<evidence type="ECO:0000256" key="3">
    <source>
        <dbReference type="ARBA" id="ARBA00022475"/>
    </source>
</evidence>
<protein>
    <submittedName>
        <fullName evidence="9">Acyltransferase family protein</fullName>
    </submittedName>
</protein>
<keyword evidence="10" id="KW-1185">Reference proteome</keyword>
<sequence length="337" mass="39638">MTPQNNAISYTRAVATVFVILIHASTGFLNRFHAEGFDWNFANWINAATRCSVPLFVMISGALLLSKEEETFSFYKKRLPKLCWPFVFWTVIYMIYYFYRYTHFSTLSSQKIIAIIQDKILHGANAHLWFMYMIIGMYLAIPFVKKIVRQASLREIELFLVLWAVAMFITNKFYYPYTPKIDISFFSGYIGYLILGYYLSIKDFKVKFWWYLLGYVAILIFTAVMTYMWSSQERQFNPHWYNYVFPNTALAAICLFMLLQKTVSQDRTLPLWVQLTDKYSFGIYLVHILPLNYIHPMLSKHMNTLWVIPLATLLTLLSSIGIIILLRKLPYGKYVSG</sequence>
<dbReference type="GO" id="GO:0016746">
    <property type="term" value="F:acyltransferase activity"/>
    <property type="evidence" value="ECO:0007669"/>
    <property type="project" value="UniProtKB-KW"/>
</dbReference>
<feature type="transmembrane region" description="Helical" evidence="7">
    <location>
        <begin position="240"/>
        <end position="259"/>
    </location>
</feature>
<keyword evidence="6 7" id="KW-0472">Membrane</keyword>
<comment type="similarity">
    <text evidence="2">Belongs to the acyltransferase 3 family.</text>
</comment>
<dbReference type="InterPro" id="IPR002656">
    <property type="entry name" value="Acyl_transf_3_dom"/>
</dbReference>
<evidence type="ECO:0000256" key="6">
    <source>
        <dbReference type="ARBA" id="ARBA00023136"/>
    </source>
</evidence>
<comment type="subcellular location">
    <subcellularLocation>
        <location evidence="1">Cell membrane</location>
        <topology evidence="1">Multi-pass membrane protein</topology>
    </subcellularLocation>
</comment>
<evidence type="ECO:0000256" key="1">
    <source>
        <dbReference type="ARBA" id="ARBA00004651"/>
    </source>
</evidence>
<keyword evidence="5 7" id="KW-1133">Transmembrane helix</keyword>
<evidence type="ECO:0000256" key="4">
    <source>
        <dbReference type="ARBA" id="ARBA00022692"/>
    </source>
</evidence>
<feature type="transmembrane region" description="Helical" evidence="7">
    <location>
        <begin position="279"/>
        <end position="298"/>
    </location>
</feature>
<dbReference type="RefSeq" id="WP_345068260.1">
    <property type="nucleotide sequence ID" value="NZ_BAABGR010000035.1"/>
</dbReference>
<keyword evidence="9" id="KW-0012">Acyltransferase</keyword>
<comment type="caution">
    <text evidence="9">The sequence shown here is derived from an EMBL/GenBank/DDBJ whole genome shotgun (WGS) entry which is preliminary data.</text>
</comment>
<evidence type="ECO:0000313" key="10">
    <source>
        <dbReference type="Proteomes" id="UP001500394"/>
    </source>
</evidence>
<reference evidence="10" key="1">
    <citation type="journal article" date="2019" name="Int. J. Syst. Evol. Microbiol.">
        <title>The Global Catalogue of Microorganisms (GCM) 10K type strain sequencing project: providing services to taxonomists for standard genome sequencing and annotation.</title>
        <authorList>
            <consortium name="The Broad Institute Genomics Platform"/>
            <consortium name="The Broad Institute Genome Sequencing Center for Infectious Disease"/>
            <person name="Wu L."/>
            <person name="Ma J."/>
        </authorList>
    </citation>
    <scope>NUCLEOTIDE SEQUENCE [LARGE SCALE GENOMIC DNA]</scope>
    <source>
        <strain evidence="10">JCM 17858</strain>
    </source>
</reference>
<feature type="transmembrane region" description="Helical" evidence="7">
    <location>
        <begin position="208"/>
        <end position="228"/>
    </location>
</feature>
<accession>A0ABP8R6D1</accession>
<evidence type="ECO:0000313" key="9">
    <source>
        <dbReference type="EMBL" id="GAA4518888.1"/>
    </source>
</evidence>